<evidence type="ECO:0000313" key="4">
    <source>
        <dbReference type="EMBL" id="KAJ6261193.1"/>
    </source>
</evidence>
<gene>
    <name evidence="4" type="ORF">Dda_3861</name>
</gene>
<dbReference type="InterPro" id="IPR008949">
    <property type="entry name" value="Isoprenoid_synthase_dom_sf"/>
</dbReference>
<dbReference type="Gene3D" id="1.10.600.10">
    <property type="entry name" value="Farnesyl Diphosphate Synthase"/>
    <property type="match status" value="3"/>
</dbReference>
<dbReference type="Pfam" id="PF19086">
    <property type="entry name" value="Terpene_syn_C_2"/>
    <property type="match status" value="1"/>
</dbReference>
<dbReference type="GO" id="GO:0043386">
    <property type="term" value="P:mycotoxin biosynthetic process"/>
    <property type="evidence" value="ECO:0007669"/>
    <property type="project" value="UniProtKB-ARBA"/>
</dbReference>
<dbReference type="PANTHER" id="PTHR12001:SF44">
    <property type="entry name" value="GERANYLGERANYL PYROPHOSPHATE SYNTHASE"/>
    <property type="match status" value="1"/>
</dbReference>
<evidence type="ECO:0000313" key="5">
    <source>
        <dbReference type="Proteomes" id="UP001221413"/>
    </source>
</evidence>
<dbReference type="SUPFAM" id="SSF48576">
    <property type="entry name" value="Terpenoid synthases"/>
    <property type="match status" value="2"/>
</dbReference>
<keyword evidence="5" id="KW-1185">Reference proteome</keyword>
<dbReference type="GO" id="GO:0046165">
    <property type="term" value="P:alcohol biosynthetic process"/>
    <property type="evidence" value="ECO:0007669"/>
    <property type="project" value="UniProtKB-ARBA"/>
</dbReference>
<dbReference type="Pfam" id="PF00348">
    <property type="entry name" value="polyprenyl_synt"/>
    <property type="match status" value="1"/>
</dbReference>
<dbReference type="GO" id="GO:0008299">
    <property type="term" value="P:isoprenoid biosynthetic process"/>
    <property type="evidence" value="ECO:0007669"/>
    <property type="project" value="InterPro"/>
</dbReference>
<dbReference type="Proteomes" id="UP001221413">
    <property type="component" value="Unassembled WGS sequence"/>
</dbReference>
<keyword evidence="2" id="KW-0479">Metal-binding</keyword>
<evidence type="ECO:0000256" key="2">
    <source>
        <dbReference type="ARBA" id="ARBA00022723"/>
    </source>
</evidence>
<keyword evidence="3" id="KW-0460">Magnesium</keyword>
<protein>
    <submittedName>
        <fullName evidence="4">Dimethylallyltranstransferase</fullName>
    </submittedName>
</protein>
<proteinExistence type="predicted"/>
<sequence>MPAKRNATLTAVNADGMMAVNGIINPEYKTVNGYPAIITNGNPPESKFKFSCLPVTFKNSVRVPDEFLENYWSTFEPRVNLGSDIEVRACLECRQDLIDYGLPLARAGGVTAAGAFVSLTIPEGEPRKVINVGPMSDLHFVGDDLSDGELFFRPYDLEFSHSLPDKGNLTHAPDRDSFDKDKLSREYDRIIQQIKCKIYVEALEFDKDAIKYVDDCEDWSINAQDLTRGHFYGNIEQYFQDRVTNSGAGTVPVLMQYCCEVNLSAREYAIAEPIKQQAAEICIFANDWVSAAYEWIIQATEGQPRLPHINSVFVLMDTLDLTFGEARDLVIRKAVEKEKEFIELRERLEKDESDEFKRYMAAHQLIYNPYFPQSHYNKSDYARMAQENRKVWEKNTGQVETAAFNQRITEHDNGERNHIDEDDKTKTRYGLSNGNHTALCAVKRGHTSGHHFKGDLALQDFDTPPWYRKYPRIDENLVMEAYNYIVNMPSKQIREAAITALDCWYKVPAKPFKIITNIVKMIHSSSLIELDAQDLIDLTGRYFQIRDDYQNLASIDYNKAKGYLSDLDEGKYSFILIHALNNAQDDQLESLMQIRSRTGGLTHEQKDLVMRHIVRARSMEYTKAIIDDMQVEIKKRLEAIEDTLDPLKGKNWVLHFIFERLKIA</sequence>
<evidence type="ECO:0000256" key="1">
    <source>
        <dbReference type="ARBA" id="ARBA00022679"/>
    </source>
</evidence>
<evidence type="ECO:0000256" key="3">
    <source>
        <dbReference type="ARBA" id="ARBA00022842"/>
    </source>
</evidence>
<dbReference type="EMBL" id="JAQGDS010000004">
    <property type="protein sequence ID" value="KAJ6261193.1"/>
    <property type="molecule type" value="Genomic_DNA"/>
</dbReference>
<dbReference type="PANTHER" id="PTHR12001">
    <property type="entry name" value="GERANYLGERANYL PYROPHOSPHATE SYNTHASE"/>
    <property type="match status" value="1"/>
</dbReference>
<dbReference type="AlphaFoldDB" id="A0AAD6IYP5"/>
<reference evidence="4" key="1">
    <citation type="submission" date="2023-01" db="EMBL/GenBank/DDBJ databases">
        <title>The chitinases involved in constricting ring structure development in the nematode-trapping fungus Drechslerella dactyloides.</title>
        <authorList>
            <person name="Wang R."/>
            <person name="Zhang L."/>
            <person name="Tang P."/>
            <person name="Li S."/>
            <person name="Liang L."/>
        </authorList>
    </citation>
    <scope>NUCLEOTIDE SEQUENCE</scope>
    <source>
        <strain evidence="4">YMF1.00031</strain>
    </source>
</reference>
<dbReference type="GO" id="GO:0046872">
    <property type="term" value="F:metal ion binding"/>
    <property type="evidence" value="ECO:0007669"/>
    <property type="project" value="UniProtKB-KW"/>
</dbReference>
<dbReference type="GO" id="GO:0004659">
    <property type="term" value="F:prenyltransferase activity"/>
    <property type="evidence" value="ECO:0007669"/>
    <property type="project" value="InterPro"/>
</dbReference>
<dbReference type="InterPro" id="IPR000092">
    <property type="entry name" value="Polyprenyl_synt"/>
</dbReference>
<accession>A0AAD6IYP5</accession>
<name>A0AAD6IYP5_DREDA</name>
<comment type="caution">
    <text evidence="4">The sequence shown here is derived from an EMBL/GenBank/DDBJ whole genome shotgun (WGS) entry which is preliminary data.</text>
</comment>
<organism evidence="4 5">
    <name type="scientific">Drechslerella dactyloides</name>
    <name type="common">Nematode-trapping fungus</name>
    <name type="synonym">Arthrobotrys dactyloides</name>
    <dbReference type="NCBI Taxonomy" id="74499"/>
    <lineage>
        <taxon>Eukaryota</taxon>
        <taxon>Fungi</taxon>
        <taxon>Dikarya</taxon>
        <taxon>Ascomycota</taxon>
        <taxon>Pezizomycotina</taxon>
        <taxon>Orbiliomycetes</taxon>
        <taxon>Orbiliales</taxon>
        <taxon>Orbiliaceae</taxon>
        <taxon>Drechslerella</taxon>
    </lineage>
</organism>
<keyword evidence="1" id="KW-0808">Transferase</keyword>